<organism evidence="7 8">
    <name type="scientific">Achromobacter aegrifaciens</name>
    <dbReference type="NCBI Taxonomy" id="1287736"/>
    <lineage>
        <taxon>Bacteria</taxon>
        <taxon>Pseudomonadati</taxon>
        <taxon>Pseudomonadota</taxon>
        <taxon>Betaproteobacteria</taxon>
        <taxon>Burkholderiales</taxon>
        <taxon>Alcaligenaceae</taxon>
        <taxon>Achromobacter</taxon>
    </lineage>
</organism>
<comment type="subcellular location">
    <subcellularLocation>
        <location evidence="1">Membrane</location>
        <topology evidence="1">Multi-pass membrane protein</topology>
    </subcellularLocation>
</comment>
<protein>
    <submittedName>
        <fullName evidence="7">O-antigen ligase family protein</fullName>
    </submittedName>
</protein>
<dbReference type="InterPro" id="IPR051533">
    <property type="entry name" value="WaaL-like"/>
</dbReference>
<feature type="transmembrane region" description="Helical" evidence="5">
    <location>
        <begin position="224"/>
        <end position="244"/>
    </location>
</feature>
<evidence type="ECO:0000259" key="6">
    <source>
        <dbReference type="Pfam" id="PF04932"/>
    </source>
</evidence>
<dbReference type="RefSeq" id="WP_119450123.1">
    <property type="nucleotide sequence ID" value="NZ_JAVKVN010000004.1"/>
</dbReference>
<feature type="transmembrane region" description="Helical" evidence="5">
    <location>
        <begin position="6"/>
        <end position="38"/>
    </location>
</feature>
<accession>A0ABU2DD84</accession>
<reference evidence="8" key="1">
    <citation type="submission" date="2023-07" db="EMBL/GenBank/DDBJ databases">
        <title>Glyphosate-induced phosphonatase operons in soil bacteria of genus Achromobacter.</title>
        <authorList>
            <person name="Epiktetov D.O."/>
            <person name="Sviridov A.V."/>
            <person name="Tarlachkov S.V."/>
            <person name="Shushkova T.V."/>
            <person name="Toropygin I.Y."/>
            <person name="Leontievsky A."/>
        </authorList>
    </citation>
    <scope>NUCLEOTIDE SEQUENCE [LARGE SCALE GENOMIC DNA]</scope>
    <source>
        <strain evidence="8">Kg 16</strain>
    </source>
</reference>
<feature type="transmembrane region" description="Helical" evidence="5">
    <location>
        <begin position="149"/>
        <end position="167"/>
    </location>
</feature>
<evidence type="ECO:0000313" key="8">
    <source>
        <dbReference type="Proteomes" id="UP001264156"/>
    </source>
</evidence>
<feature type="transmembrane region" description="Helical" evidence="5">
    <location>
        <begin position="59"/>
        <end position="77"/>
    </location>
</feature>
<dbReference type="GO" id="GO:0016874">
    <property type="term" value="F:ligase activity"/>
    <property type="evidence" value="ECO:0007669"/>
    <property type="project" value="UniProtKB-KW"/>
</dbReference>
<evidence type="ECO:0000256" key="1">
    <source>
        <dbReference type="ARBA" id="ARBA00004141"/>
    </source>
</evidence>
<keyword evidence="3 5" id="KW-1133">Transmembrane helix</keyword>
<sequence length="415" mass="45493">MAILPSILVALLGILPIATMTVGGGSALFYLIFSLCLVRCFAREGGWQATWRDLKDYKWVIAALLVSFCAIGLSQYAHGITHGPSLERGLRISLGFPIILGALLSINPAALRNASWGILIAGWASACIVFWLVFPAWNRPNTPQYNAVTYSNLMLLWLFITFCSMGWQLTKHPRLEKSVKALTVIVVFAGFVLTQTRTGWMAIPLFLFLAMWLFGHLRHPFRAFGLLIAGVAILVAIGSTNQALRTRVEQGINEFQACQGANATEDTSVCIRLQLWRATSEMIEAEPIFGLGGTARFVPELEARVATGVVSPFVAQDFGEPHNDMLQMLASYGLLGGLALTLLYFVPAGIFLRRMTATNPEPVRVAAAMGTALTLGFAIFGLTELMFRSMHNISLYVTLLAWLLVLSDKKRSAYA</sequence>
<keyword evidence="8" id="KW-1185">Reference proteome</keyword>
<dbReference type="PANTHER" id="PTHR37422">
    <property type="entry name" value="TEICHURONIC ACID BIOSYNTHESIS PROTEIN TUAE"/>
    <property type="match status" value="1"/>
</dbReference>
<feature type="transmembrane region" description="Helical" evidence="5">
    <location>
        <begin position="118"/>
        <end position="137"/>
    </location>
</feature>
<feature type="domain" description="O-antigen ligase-related" evidence="6">
    <location>
        <begin position="183"/>
        <end position="340"/>
    </location>
</feature>
<evidence type="ECO:0000313" key="7">
    <source>
        <dbReference type="EMBL" id="MDR7946076.1"/>
    </source>
</evidence>
<gene>
    <name evidence="7" type="ORF">RIU57_13230</name>
</gene>
<proteinExistence type="predicted"/>
<dbReference type="Pfam" id="PF04932">
    <property type="entry name" value="Wzy_C"/>
    <property type="match status" value="1"/>
</dbReference>
<dbReference type="EMBL" id="JAVKVN010000004">
    <property type="protein sequence ID" value="MDR7946076.1"/>
    <property type="molecule type" value="Genomic_DNA"/>
</dbReference>
<dbReference type="InterPro" id="IPR007016">
    <property type="entry name" value="O-antigen_ligase-rel_domated"/>
</dbReference>
<evidence type="ECO:0000256" key="3">
    <source>
        <dbReference type="ARBA" id="ARBA00022989"/>
    </source>
</evidence>
<keyword evidence="7" id="KW-0436">Ligase</keyword>
<comment type="caution">
    <text evidence="7">The sequence shown here is derived from an EMBL/GenBank/DDBJ whole genome shotgun (WGS) entry which is preliminary data.</text>
</comment>
<name>A0ABU2DD84_ACHAE</name>
<feature type="transmembrane region" description="Helical" evidence="5">
    <location>
        <begin position="179"/>
        <end position="194"/>
    </location>
</feature>
<dbReference type="PANTHER" id="PTHR37422:SF13">
    <property type="entry name" value="LIPOPOLYSACCHARIDE BIOSYNTHESIS PROTEIN PA4999-RELATED"/>
    <property type="match status" value="1"/>
</dbReference>
<dbReference type="Proteomes" id="UP001264156">
    <property type="component" value="Unassembled WGS sequence"/>
</dbReference>
<evidence type="ECO:0000256" key="5">
    <source>
        <dbReference type="SAM" id="Phobius"/>
    </source>
</evidence>
<keyword evidence="4 5" id="KW-0472">Membrane</keyword>
<feature type="transmembrane region" description="Helical" evidence="5">
    <location>
        <begin position="89"/>
        <end position="106"/>
    </location>
</feature>
<feature type="transmembrane region" description="Helical" evidence="5">
    <location>
        <begin position="329"/>
        <end position="351"/>
    </location>
</feature>
<evidence type="ECO:0000256" key="2">
    <source>
        <dbReference type="ARBA" id="ARBA00022692"/>
    </source>
</evidence>
<keyword evidence="2 5" id="KW-0812">Transmembrane</keyword>
<evidence type="ECO:0000256" key="4">
    <source>
        <dbReference type="ARBA" id="ARBA00023136"/>
    </source>
</evidence>
<feature type="transmembrane region" description="Helical" evidence="5">
    <location>
        <begin position="363"/>
        <end position="383"/>
    </location>
</feature>